<evidence type="ECO:0000313" key="7">
    <source>
        <dbReference type="EMBL" id="EON98787.1"/>
    </source>
</evidence>
<feature type="transmembrane region" description="Helical" evidence="6">
    <location>
        <begin position="158"/>
        <end position="177"/>
    </location>
</feature>
<organism evidence="7 8">
    <name type="scientific">Phaeoacremonium minimum (strain UCR-PA7)</name>
    <name type="common">Esca disease fungus</name>
    <name type="synonym">Togninia minima</name>
    <dbReference type="NCBI Taxonomy" id="1286976"/>
    <lineage>
        <taxon>Eukaryota</taxon>
        <taxon>Fungi</taxon>
        <taxon>Dikarya</taxon>
        <taxon>Ascomycota</taxon>
        <taxon>Pezizomycotina</taxon>
        <taxon>Sordariomycetes</taxon>
        <taxon>Sordariomycetidae</taxon>
        <taxon>Togniniales</taxon>
        <taxon>Togniniaceae</taxon>
        <taxon>Phaeoacremonium</taxon>
    </lineage>
</organism>
<feature type="transmembrane region" description="Helical" evidence="6">
    <location>
        <begin position="129"/>
        <end position="151"/>
    </location>
</feature>
<comment type="similarity">
    <text evidence="2">Belongs to the peroxisomal membrane protein PXMP2/4 family.</text>
</comment>
<dbReference type="KEGG" id="tmn:UCRPA7_5701"/>
<dbReference type="GeneID" id="19326282"/>
<keyword evidence="5 6" id="KW-0472">Membrane</keyword>
<evidence type="ECO:0000256" key="2">
    <source>
        <dbReference type="ARBA" id="ARBA00006824"/>
    </source>
</evidence>
<proteinExistence type="inferred from homology"/>
<accession>R8BHP8</accession>
<name>R8BHP8_PHAM7</name>
<evidence type="ECO:0000256" key="1">
    <source>
        <dbReference type="ARBA" id="ARBA00004141"/>
    </source>
</evidence>
<keyword evidence="8" id="KW-1185">Reference proteome</keyword>
<evidence type="ECO:0000256" key="5">
    <source>
        <dbReference type="ARBA" id="ARBA00023136"/>
    </source>
</evidence>
<keyword evidence="4 6" id="KW-1133">Transmembrane helix</keyword>
<evidence type="ECO:0000256" key="3">
    <source>
        <dbReference type="ARBA" id="ARBA00022692"/>
    </source>
</evidence>
<reference evidence="8" key="1">
    <citation type="journal article" date="2013" name="Genome Announc.">
        <title>Draft genome sequence of the ascomycete Phaeoacremonium aleophilum strain UCR-PA7, a causal agent of the esca disease complex in grapevines.</title>
        <authorList>
            <person name="Blanco-Ulate B."/>
            <person name="Rolshausen P."/>
            <person name="Cantu D."/>
        </authorList>
    </citation>
    <scope>NUCLEOTIDE SEQUENCE [LARGE SCALE GENOMIC DNA]</scope>
    <source>
        <strain evidence="8">UCR-PA7</strain>
    </source>
</reference>
<evidence type="ECO:0000256" key="6">
    <source>
        <dbReference type="SAM" id="Phobius"/>
    </source>
</evidence>
<comment type="subcellular location">
    <subcellularLocation>
        <location evidence="1">Membrane</location>
        <topology evidence="1">Multi-pass membrane protein</topology>
    </subcellularLocation>
</comment>
<evidence type="ECO:0000313" key="8">
    <source>
        <dbReference type="Proteomes" id="UP000014074"/>
    </source>
</evidence>
<sequence length="178" mass="19351">MAALTGYRQDFLESSFPATHVSPTNEALASAAKGDEKELDREAKEGRLVEPKLNIKNTLIKFVLDQSIGAAVNTFAFSMFIHSIKEAMSGRPEHLAGPEGSVAYLLSGKSIDYSRVDWTSIVAKSHAEFFSIMSAGLRLWPFVSLVNFAFVKSVEGRNLIGSLAGVGWGIYMSLFAAQ</sequence>
<protein>
    <submittedName>
        <fullName evidence="7">Putative integral membrane mpv17 pmp22 protein</fullName>
    </submittedName>
</protein>
<dbReference type="OrthoDB" id="10267969at2759"/>
<dbReference type="EMBL" id="KB933196">
    <property type="protein sequence ID" value="EON98787.1"/>
    <property type="molecule type" value="Genomic_DNA"/>
</dbReference>
<dbReference type="HOGENOM" id="CLU_049109_3_2_1"/>
<dbReference type="RefSeq" id="XP_007916436.1">
    <property type="nucleotide sequence ID" value="XM_007918245.1"/>
</dbReference>
<gene>
    <name evidence="7" type="ORF">UCRPA7_5701</name>
</gene>
<dbReference type="eggNOG" id="KOG1944">
    <property type="taxonomic scope" value="Eukaryota"/>
</dbReference>
<evidence type="ECO:0000256" key="4">
    <source>
        <dbReference type="ARBA" id="ARBA00022989"/>
    </source>
</evidence>
<dbReference type="InterPro" id="IPR007248">
    <property type="entry name" value="Mpv17_PMP22"/>
</dbReference>
<dbReference type="Proteomes" id="UP000014074">
    <property type="component" value="Unassembled WGS sequence"/>
</dbReference>
<keyword evidence="3 6" id="KW-0812">Transmembrane</keyword>
<dbReference type="AlphaFoldDB" id="R8BHP8"/>
<dbReference type="GO" id="GO:0016020">
    <property type="term" value="C:membrane"/>
    <property type="evidence" value="ECO:0007669"/>
    <property type="project" value="UniProtKB-SubCell"/>
</dbReference>
<dbReference type="Pfam" id="PF04117">
    <property type="entry name" value="Mpv17_PMP22"/>
    <property type="match status" value="1"/>
</dbReference>